<organism evidence="1 2">
    <name type="scientific">Paxillus rubicundulus Ve08.2h10</name>
    <dbReference type="NCBI Taxonomy" id="930991"/>
    <lineage>
        <taxon>Eukaryota</taxon>
        <taxon>Fungi</taxon>
        <taxon>Dikarya</taxon>
        <taxon>Basidiomycota</taxon>
        <taxon>Agaricomycotina</taxon>
        <taxon>Agaricomycetes</taxon>
        <taxon>Agaricomycetidae</taxon>
        <taxon>Boletales</taxon>
        <taxon>Paxilineae</taxon>
        <taxon>Paxillaceae</taxon>
        <taxon>Paxillus</taxon>
    </lineage>
</organism>
<reference evidence="1 2" key="1">
    <citation type="submission" date="2014-04" db="EMBL/GenBank/DDBJ databases">
        <authorList>
            <consortium name="DOE Joint Genome Institute"/>
            <person name="Kuo A."/>
            <person name="Kohler A."/>
            <person name="Jargeat P."/>
            <person name="Nagy L.G."/>
            <person name="Floudas D."/>
            <person name="Copeland A."/>
            <person name="Barry K.W."/>
            <person name="Cichocki N."/>
            <person name="Veneault-Fourrey C."/>
            <person name="LaButti K."/>
            <person name="Lindquist E.A."/>
            <person name="Lipzen A."/>
            <person name="Lundell T."/>
            <person name="Morin E."/>
            <person name="Murat C."/>
            <person name="Sun H."/>
            <person name="Tunlid A."/>
            <person name="Henrissat B."/>
            <person name="Grigoriev I.V."/>
            <person name="Hibbett D.S."/>
            <person name="Martin F."/>
            <person name="Nordberg H.P."/>
            <person name="Cantor M.N."/>
            <person name="Hua S.X."/>
        </authorList>
    </citation>
    <scope>NUCLEOTIDE SEQUENCE [LARGE SCALE GENOMIC DNA]</scope>
    <source>
        <strain evidence="1 2">Ve08.2h10</strain>
    </source>
</reference>
<dbReference type="InParanoid" id="A0A0D0D7M4"/>
<protein>
    <submittedName>
        <fullName evidence="1">Uncharacterized protein</fullName>
    </submittedName>
</protein>
<dbReference type="OrthoDB" id="2669721at2759"/>
<sequence>MVGHSGKNGCHIYCGVLGHRKDRGTHYYPALLCPHDHTVARLDHNYIDTFKLPHGGSAEYADNLKKIVSVHNQTQWDRMKTETGITNPPLILSLDPTHSLGVPLCMTTDIVHL</sequence>
<evidence type="ECO:0000313" key="2">
    <source>
        <dbReference type="Proteomes" id="UP000054538"/>
    </source>
</evidence>
<name>A0A0D0D7M4_9AGAM</name>
<dbReference type="EMBL" id="KN827557">
    <property type="protein sequence ID" value="KIK76309.1"/>
    <property type="molecule type" value="Genomic_DNA"/>
</dbReference>
<dbReference type="AlphaFoldDB" id="A0A0D0D7M4"/>
<dbReference type="HOGENOM" id="CLU_149057_0_0_1"/>
<feature type="non-terminal residue" evidence="1">
    <location>
        <position position="113"/>
    </location>
</feature>
<reference evidence="2" key="2">
    <citation type="submission" date="2015-01" db="EMBL/GenBank/DDBJ databases">
        <title>Evolutionary Origins and Diversification of the Mycorrhizal Mutualists.</title>
        <authorList>
            <consortium name="DOE Joint Genome Institute"/>
            <consortium name="Mycorrhizal Genomics Consortium"/>
            <person name="Kohler A."/>
            <person name="Kuo A."/>
            <person name="Nagy L.G."/>
            <person name="Floudas D."/>
            <person name="Copeland A."/>
            <person name="Barry K.W."/>
            <person name="Cichocki N."/>
            <person name="Veneault-Fourrey C."/>
            <person name="LaButti K."/>
            <person name="Lindquist E.A."/>
            <person name="Lipzen A."/>
            <person name="Lundell T."/>
            <person name="Morin E."/>
            <person name="Murat C."/>
            <person name="Riley R."/>
            <person name="Ohm R."/>
            <person name="Sun H."/>
            <person name="Tunlid A."/>
            <person name="Henrissat B."/>
            <person name="Grigoriev I.V."/>
            <person name="Hibbett D.S."/>
            <person name="Martin F."/>
        </authorList>
    </citation>
    <scope>NUCLEOTIDE SEQUENCE [LARGE SCALE GENOMIC DNA]</scope>
    <source>
        <strain evidence="2">Ve08.2h10</strain>
    </source>
</reference>
<proteinExistence type="predicted"/>
<dbReference type="Proteomes" id="UP000054538">
    <property type="component" value="Unassembled WGS sequence"/>
</dbReference>
<accession>A0A0D0D7M4</accession>
<keyword evidence="2" id="KW-1185">Reference proteome</keyword>
<evidence type="ECO:0000313" key="1">
    <source>
        <dbReference type="EMBL" id="KIK76309.1"/>
    </source>
</evidence>
<gene>
    <name evidence="1" type="ORF">PAXRUDRAFT_170341</name>
</gene>